<comment type="subcellular location">
    <subcellularLocation>
        <location evidence="8">Cytoplasm</location>
    </subcellularLocation>
</comment>
<evidence type="ECO:0000313" key="13">
    <source>
        <dbReference type="Proteomes" id="UP001235343"/>
    </source>
</evidence>
<dbReference type="Pfam" id="PF00009">
    <property type="entry name" value="GTP_EFTU"/>
    <property type="match status" value="1"/>
</dbReference>
<evidence type="ECO:0000256" key="6">
    <source>
        <dbReference type="ARBA" id="ARBA00023134"/>
    </source>
</evidence>
<comment type="similarity">
    <text evidence="1 8 9">Belongs to the TRAFAC class translation factor GTPase superfamily. Classic translation factor GTPase family. IF-2 subfamily.</text>
</comment>
<feature type="region of interest" description="G-domain" evidence="8">
    <location>
        <begin position="211"/>
        <end position="359"/>
    </location>
</feature>
<keyword evidence="13" id="KW-1185">Reference proteome</keyword>
<keyword evidence="8" id="KW-0963">Cytoplasm</keyword>
<dbReference type="PANTHER" id="PTHR43381">
    <property type="entry name" value="TRANSLATION INITIATION FACTOR IF-2-RELATED"/>
    <property type="match status" value="1"/>
</dbReference>
<dbReference type="PROSITE" id="PS51722">
    <property type="entry name" value="G_TR_2"/>
    <property type="match status" value="1"/>
</dbReference>
<sequence>MSKTRVYEYAKEKNISSKVVIDKLKELNIEVSNHMSTISDDTKLKLEEALTEKNSKQKNKADQSKPSRPEVKSNNNNSQAQQKGKKNSEKQSAKHKGKKNNNNMKNNQQPQSKQENKQVNKQEENTKITYSGTLTVGGLAEKLEKDTSEIIKKLMTLGIMATKNQDIDEDSIELICEEYGVEVEQEVEVDENDLDLYIAEDKPEDLVERPAVVTIMGHVDHGKTTLLDSIRDTKVTAGEAGGITQHIGAYQIEDKGKKITFLDTPGHAAFTSMRSRGAKVTDIAILVVAADDGVMPQTVEAINHAKAAEVPIIIAVNKMDKEGANPDRVMQELTEHELVPEDWGGETIFVQLSAIKREGIDDLVEMIQLVSEVEELKANPNRNASGTVIEAQLDKGRGSVATLLVQNGTLNVGDPIVVGNTFGRVRAMVNDLGRRVKTAGPSTPVEVTGLNEVPQAGDQFTVFDDEKKARQVGEARQQKQIEEKRGDKVRVSLDDLFEQIKQGEVKDINLILKADVQGSAEALAASLEKIEVEGVKVRIIHTGVGAITESDVILASASNAIVIGFNVRPDVNAKKAAESEKVDVRLHRIIYKVIEEIESAMKGMLDPEFEEKVIGQAEVREIFKVSKIGTIAGSYVTDGKITRDAGVRVIRDGIVIYEGEIDTLKRFKDDVKEVAQNYECGITVEKFNDIKEGDVFEAYIMEEIKRT</sequence>
<proteinExistence type="inferred from homology"/>
<dbReference type="PANTHER" id="PTHR43381:SF5">
    <property type="entry name" value="TR-TYPE G DOMAIN-CONTAINING PROTEIN"/>
    <property type="match status" value="1"/>
</dbReference>
<dbReference type="InterPro" id="IPR015760">
    <property type="entry name" value="TIF_IF2"/>
</dbReference>
<dbReference type="Pfam" id="PF04760">
    <property type="entry name" value="IF2_N"/>
    <property type="match status" value="2"/>
</dbReference>
<feature type="compositionally biased region" description="Basic and acidic residues" evidence="10">
    <location>
        <begin position="49"/>
        <end position="71"/>
    </location>
</feature>
<feature type="compositionally biased region" description="Low complexity" evidence="10">
    <location>
        <begin position="72"/>
        <end position="82"/>
    </location>
</feature>
<feature type="compositionally biased region" description="Basic and acidic residues" evidence="10">
    <location>
        <begin position="114"/>
        <end position="126"/>
    </location>
</feature>
<dbReference type="CDD" id="cd03692">
    <property type="entry name" value="mtIF2_IVc"/>
    <property type="match status" value="1"/>
</dbReference>
<dbReference type="InterPro" id="IPR009000">
    <property type="entry name" value="Transl_B-barrel_sf"/>
</dbReference>
<dbReference type="EMBL" id="JASTZU010000021">
    <property type="protein sequence ID" value="MDL4840105.1"/>
    <property type="molecule type" value="Genomic_DNA"/>
</dbReference>
<dbReference type="Gene3D" id="1.10.10.2480">
    <property type="match status" value="1"/>
</dbReference>
<keyword evidence="3 8" id="KW-0396">Initiation factor</keyword>
<dbReference type="SUPFAM" id="SSF52156">
    <property type="entry name" value="Initiation factor IF2/eIF5b, domain 3"/>
    <property type="match status" value="1"/>
</dbReference>
<dbReference type="NCBIfam" id="TIGR00487">
    <property type="entry name" value="IF-2"/>
    <property type="match status" value="1"/>
</dbReference>
<dbReference type="Gene3D" id="3.40.50.300">
    <property type="entry name" value="P-loop containing nucleotide triphosphate hydrolases"/>
    <property type="match status" value="1"/>
</dbReference>
<evidence type="ECO:0000313" key="12">
    <source>
        <dbReference type="EMBL" id="MDL4840105.1"/>
    </source>
</evidence>
<evidence type="ECO:0000256" key="10">
    <source>
        <dbReference type="SAM" id="MobiDB-lite"/>
    </source>
</evidence>
<dbReference type="InterPro" id="IPR000178">
    <property type="entry name" value="TF_IF2_bacterial-like"/>
</dbReference>
<comment type="function">
    <text evidence="7 8 9">One of the essential components for the initiation of protein synthesis. Protects formylmethionyl-tRNA from spontaneous hydrolysis and promotes its binding to the 30S ribosomal subunits. Also involved in the hydrolysis of GTP during the formation of the 70S ribosomal complex.</text>
</comment>
<dbReference type="InterPro" id="IPR005225">
    <property type="entry name" value="Small_GTP-bd"/>
</dbReference>
<reference evidence="12 13" key="1">
    <citation type="submission" date="2023-06" db="EMBL/GenBank/DDBJ databases">
        <title>Aquibacillus rhizosphaerae LR5S19.</title>
        <authorList>
            <person name="Sun J.-Q."/>
        </authorList>
    </citation>
    <scope>NUCLEOTIDE SEQUENCE [LARGE SCALE GENOMIC DNA]</scope>
    <source>
        <strain evidence="12 13">LR5S19</strain>
    </source>
</reference>
<dbReference type="Pfam" id="PF11987">
    <property type="entry name" value="IF-2"/>
    <property type="match status" value="1"/>
</dbReference>
<name>A0ABT7L2L3_9BACI</name>
<dbReference type="InterPro" id="IPR006847">
    <property type="entry name" value="IF2_N"/>
</dbReference>
<evidence type="ECO:0000256" key="4">
    <source>
        <dbReference type="ARBA" id="ARBA00022741"/>
    </source>
</evidence>
<dbReference type="CDD" id="cd03702">
    <property type="entry name" value="IF2_mtIF2_II"/>
    <property type="match status" value="1"/>
</dbReference>
<feature type="binding site" evidence="8">
    <location>
        <begin position="317"/>
        <end position="320"/>
    </location>
    <ligand>
        <name>GTP</name>
        <dbReference type="ChEBI" id="CHEBI:37565"/>
    </ligand>
</feature>
<dbReference type="Proteomes" id="UP001235343">
    <property type="component" value="Unassembled WGS sequence"/>
</dbReference>
<dbReference type="InterPro" id="IPR023115">
    <property type="entry name" value="TIF_IF2_dom3"/>
</dbReference>
<dbReference type="Gene3D" id="2.40.30.10">
    <property type="entry name" value="Translation factors"/>
    <property type="match status" value="2"/>
</dbReference>
<dbReference type="SUPFAM" id="SSF50447">
    <property type="entry name" value="Translation proteins"/>
    <property type="match status" value="2"/>
</dbReference>
<gene>
    <name evidence="8 12" type="primary">infB</name>
    <name evidence="12" type="ORF">QQS35_06490</name>
</gene>
<organism evidence="12 13">
    <name type="scientific">Aquibacillus rhizosphaerae</name>
    <dbReference type="NCBI Taxonomy" id="3051431"/>
    <lineage>
        <taxon>Bacteria</taxon>
        <taxon>Bacillati</taxon>
        <taxon>Bacillota</taxon>
        <taxon>Bacilli</taxon>
        <taxon>Bacillales</taxon>
        <taxon>Bacillaceae</taxon>
        <taxon>Aquibacillus</taxon>
    </lineage>
</organism>
<dbReference type="RefSeq" id="WP_285931103.1">
    <property type="nucleotide sequence ID" value="NZ_JASTZU010000021.1"/>
</dbReference>
<dbReference type="InterPro" id="IPR027417">
    <property type="entry name" value="P-loop_NTPase"/>
</dbReference>
<evidence type="ECO:0000259" key="11">
    <source>
        <dbReference type="PROSITE" id="PS51722"/>
    </source>
</evidence>
<evidence type="ECO:0000256" key="5">
    <source>
        <dbReference type="ARBA" id="ARBA00022917"/>
    </source>
</evidence>
<dbReference type="HAMAP" id="MF_00100_B">
    <property type="entry name" value="IF_2_B"/>
    <property type="match status" value="1"/>
</dbReference>
<evidence type="ECO:0000256" key="3">
    <source>
        <dbReference type="ARBA" id="ARBA00022540"/>
    </source>
</evidence>
<dbReference type="InterPro" id="IPR053905">
    <property type="entry name" value="EF-G-like_DII"/>
</dbReference>
<feature type="region of interest" description="Disordered" evidence="10">
    <location>
        <begin position="49"/>
        <end position="126"/>
    </location>
</feature>
<feature type="domain" description="Tr-type G" evidence="11">
    <location>
        <begin position="208"/>
        <end position="377"/>
    </location>
</feature>
<feature type="binding site" evidence="8">
    <location>
        <begin position="263"/>
        <end position="267"/>
    </location>
    <ligand>
        <name>GTP</name>
        <dbReference type="ChEBI" id="CHEBI:37565"/>
    </ligand>
</feature>
<dbReference type="GO" id="GO:0003743">
    <property type="term" value="F:translation initiation factor activity"/>
    <property type="evidence" value="ECO:0007669"/>
    <property type="project" value="UniProtKB-KW"/>
</dbReference>
<feature type="compositionally biased region" description="Low complexity" evidence="10">
    <location>
        <begin position="100"/>
        <end position="113"/>
    </location>
</feature>
<feature type="binding site" evidence="8">
    <location>
        <begin position="217"/>
        <end position="224"/>
    </location>
    <ligand>
        <name>GTP</name>
        <dbReference type="ChEBI" id="CHEBI:37565"/>
    </ligand>
</feature>
<protein>
    <recommendedName>
        <fullName evidence="2 8">Translation initiation factor IF-2</fullName>
    </recommendedName>
</protein>
<dbReference type="Gene3D" id="3.40.50.10050">
    <property type="entry name" value="Translation initiation factor IF- 2, domain 3"/>
    <property type="match status" value="1"/>
</dbReference>
<dbReference type="InterPro" id="IPR044145">
    <property type="entry name" value="IF2_II"/>
</dbReference>
<evidence type="ECO:0000256" key="7">
    <source>
        <dbReference type="ARBA" id="ARBA00025162"/>
    </source>
</evidence>
<dbReference type="InterPro" id="IPR036925">
    <property type="entry name" value="TIF_IF2_dom3_sf"/>
</dbReference>
<keyword evidence="6 8" id="KW-0342">GTP-binding</keyword>
<evidence type="ECO:0000256" key="2">
    <source>
        <dbReference type="ARBA" id="ARBA00020675"/>
    </source>
</evidence>
<evidence type="ECO:0000256" key="9">
    <source>
        <dbReference type="RuleBase" id="RU000644"/>
    </source>
</evidence>
<dbReference type="NCBIfam" id="TIGR00231">
    <property type="entry name" value="small_GTP"/>
    <property type="match status" value="1"/>
</dbReference>
<accession>A0ABT7L2L3</accession>
<dbReference type="Pfam" id="PF22042">
    <property type="entry name" value="EF-G_D2"/>
    <property type="match status" value="1"/>
</dbReference>
<dbReference type="InterPro" id="IPR000795">
    <property type="entry name" value="T_Tr_GTP-bd_dom"/>
</dbReference>
<keyword evidence="4 8" id="KW-0547">Nucleotide-binding</keyword>
<evidence type="ECO:0000256" key="1">
    <source>
        <dbReference type="ARBA" id="ARBA00007733"/>
    </source>
</evidence>
<keyword evidence="5 8" id="KW-0648">Protein biosynthesis</keyword>
<dbReference type="CDD" id="cd01887">
    <property type="entry name" value="IF2_eIF5B"/>
    <property type="match status" value="1"/>
</dbReference>
<dbReference type="SUPFAM" id="SSF52540">
    <property type="entry name" value="P-loop containing nucleoside triphosphate hydrolases"/>
    <property type="match status" value="1"/>
</dbReference>
<dbReference type="PROSITE" id="PS01176">
    <property type="entry name" value="IF2"/>
    <property type="match status" value="1"/>
</dbReference>
<evidence type="ECO:0000256" key="8">
    <source>
        <dbReference type="HAMAP-Rule" id="MF_00100"/>
    </source>
</evidence>
<comment type="caution">
    <text evidence="12">The sequence shown here is derived from an EMBL/GenBank/DDBJ whole genome shotgun (WGS) entry which is preliminary data.</text>
</comment>